<proteinExistence type="predicted"/>
<dbReference type="EMBL" id="MN739162">
    <property type="protein sequence ID" value="QHS91461.1"/>
    <property type="molecule type" value="Genomic_DNA"/>
</dbReference>
<reference evidence="1" key="1">
    <citation type="journal article" date="2020" name="Nature">
        <title>Giant virus diversity and host interactions through global metagenomics.</title>
        <authorList>
            <person name="Schulz F."/>
            <person name="Roux S."/>
            <person name="Paez-Espino D."/>
            <person name="Jungbluth S."/>
            <person name="Walsh D.A."/>
            <person name="Denef V.J."/>
            <person name="McMahon K.D."/>
            <person name="Konstantinidis K.T."/>
            <person name="Eloe-Fadrosh E.A."/>
            <person name="Kyrpides N.C."/>
            <person name="Woyke T."/>
        </authorList>
    </citation>
    <scope>NUCLEOTIDE SEQUENCE</scope>
    <source>
        <strain evidence="1">GVMAG-M-3300013006-15</strain>
    </source>
</reference>
<dbReference type="InterPro" id="IPR038336">
    <property type="entry name" value="NET_sf"/>
</dbReference>
<sequence length="87" mass="10333">MDITEYSRREQFLEALKTLGEPEYLEILRLLQKKNVHYSENANGVFFDVAALDQETFDSLEQFIEFVKKNRAELSEREVLINSFKQK</sequence>
<dbReference type="Gene3D" id="1.20.1270.220">
    <property type="match status" value="1"/>
</dbReference>
<dbReference type="AlphaFoldDB" id="A0A6C0BIA3"/>
<accession>A0A6C0BIA3</accession>
<organism evidence="1">
    <name type="scientific">viral metagenome</name>
    <dbReference type="NCBI Taxonomy" id="1070528"/>
    <lineage>
        <taxon>unclassified sequences</taxon>
        <taxon>metagenomes</taxon>
        <taxon>organismal metagenomes</taxon>
    </lineage>
</organism>
<protein>
    <recommendedName>
        <fullName evidence="2">NET domain-containing protein</fullName>
    </recommendedName>
</protein>
<evidence type="ECO:0008006" key="2">
    <source>
        <dbReference type="Google" id="ProtNLM"/>
    </source>
</evidence>
<name>A0A6C0BIA3_9ZZZZ</name>
<evidence type="ECO:0000313" key="1">
    <source>
        <dbReference type="EMBL" id="QHS91461.1"/>
    </source>
</evidence>